<evidence type="ECO:0000313" key="2">
    <source>
        <dbReference type="Proteomes" id="UP000273326"/>
    </source>
</evidence>
<dbReference type="AlphaFoldDB" id="A0A3Q9BNM6"/>
<dbReference type="RefSeq" id="WP_126111762.1">
    <property type="nucleotide sequence ID" value="NZ_CP034465.1"/>
</dbReference>
<sequence>MLHWLTTNYPFLYHMSFPRGYHLVSAEQQSIKPYYLSSKELDEEYVVELNSWDSNPLRVTNLEKTMIDMLRYENVTPGLVDEMVDDYLDREDRNLERLETYAKRFKIEKLVEERILSAVQ</sequence>
<dbReference type="EMBL" id="CP034465">
    <property type="protein sequence ID" value="AZP05403.1"/>
    <property type="molecule type" value="Genomic_DNA"/>
</dbReference>
<accession>A0A3Q9BNM6</accession>
<gene>
    <name evidence="1" type="ORF">EJN90_12530</name>
</gene>
<reference evidence="2" key="1">
    <citation type="submission" date="2018-12" db="EMBL/GenBank/DDBJ databases">
        <title>Complete genome sequencing of Jeotgalibaca sp. H21T32.</title>
        <authorList>
            <person name="Bae J.-W."/>
            <person name="Lee S.-Y."/>
        </authorList>
    </citation>
    <scope>NUCLEOTIDE SEQUENCE [LARGE SCALE GENOMIC DNA]</scope>
    <source>
        <strain evidence="2">H21T32</strain>
    </source>
</reference>
<dbReference type="KEGG" id="jeh:EJN90_12530"/>
<protein>
    <submittedName>
        <fullName evidence="1">Uncharacterized protein</fullName>
    </submittedName>
</protein>
<keyword evidence="2" id="KW-1185">Reference proteome</keyword>
<dbReference type="Proteomes" id="UP000273326">
    <property type="component" value="Chromosome"/>
</dbReference>
<evidence type="ECO:0000313" key="1">
    <source>
        <dbReference type="EMBL" id="AZP05403.1"/>
    </source>
</evidence>
<proteinExistence type="predicted"/>
<organism evidence="1 2">
    <name type="scientific">Jeotgalibaca ciconiae</name>
    <dbReference type="NCBI Taxonomy" id="2496265"/>
    <lineage>
        <taxon>Bacteria</taxon>
        <taxon>Bacillati</taxon>
        <taxon>Bacillota</taxon>
        <taxon>Bacilli</taxon>
        <taxon>Lactobacillales</taxon>
        <taxon>Carnobacteriaceae</taxon>
        <taxon>Jeotgalibaca</taxon>
    </lineage>
</organism>
<dbReference type="OrthoDB" id="9801429at2"/>
<name>A0A3Q9BNM6_9LACT</name>